<evidence type="ECO:0000256" key="3">
    <source>
        <dbReference type="ARBA" id="ARBA00022741"/>
    </source>
</evidence>
<dbReference type="EC" id="3.6.3.31" evidence="6"/>
<evidence type="ECO:0000259" key="5">
    <source>
        <dbReference type="PROSITE" id="PS50893"/>
    </source>
</evidence>
<keyword evidence="6" id="KW-0378">Hydrolase</keyword>
<dbReference type="OrthoDB" id="9802264at2"/>
<dbReference type="SUPFAM" id="SSF52540">
    <property type="entry name" value="P-loop containing nucleoside triphosphate hydrolases"/>
    <property type="match status" value="1"/>
</dbReference>
<dbReference type="STRING" id="1367847.JCM7686_1716"/>
<dbReference type="PATRIC" id="fig|1367847.3.peg.1697"/>
<dbReference type="InterPro" id="IPR003439">
    <property type="entry name" value="ABC_transporter-like_ATP-bd"/>
</dbReference>
<dbReference type="EMBL" id="CP006650">
    <property type="protein sequence ID" value="AGT08817.1"/>
    <property type="molecule type" value="Genomic_DNA"/>
</dbReference>
<dbReference type="InterPro" id="IPR003593">
    <property type="entry name" value="AAA+_ATPase"/>
</dbReference>
<dbReference type="PANTHER" id="PTHR42781:SF4">
    <property type="entry name" value="SPERMIDINE_PUTRESCINE IMPORT ATP-BINDING PROTEIN POTA"/>
    <property type="match status" value="1"/>
</dbReference>
<evidence type="ECO:0000256" key="1">
    <source>
        <dbReference type="ARBA" id="ARBA00005417"/>
    </source>
</evidence>
<dbReference type="InterPro" id="IPR050093">
    <property type="entry name" value="ABC_SmlMolc_Importer"/>
</dbReference>
<dbReference type="PANTHER" id="PTHR42781">
    <property type="entry name" value="SPERMIDINE/PUTRESCINE IMPORT ATP-BINDING PROTEIN POTA"/>
    <property type="match status" value="1"/>
</dbReference>
<dbReference type="PROSITE" id="PS00211">
    <property type="entry name" value="ABC_TRANSPORTER_1"/>
    <property type="match status" value="1"/>
</dbReference>
<dbReference type="eggNOG" id="COG3842">
    <property type="taxonomic scope" value="Bacteria"/>
</dbReference>
<dbReference type="GO" id="GO:0005524">
    <property type="term" value="F:ATP binding"/>
    <property type="evidence" value="ECO:0007669"/>
    <property type="project" value="UniProtKB-KW"/>
</dbReference>
<dbReference type="SUPFAM" id="SSF50331">
    <property type="entry name" value="MOP-like"/>
    <property type="match status" value="1"/>
</dbReference>
<reference evidence="6 7" key="1">
    <citation type="journal article" date="2014" name="BMC Genomics">
        <title>Architecture and functions of a multipartite genome of the methylotrophic bacterium Paracoccus aminophilus JCM 7686, containing primary and secondary chromids.</title>
        <authorList>
            <person name="Dziewit L."/>
            <person name="Czarnecki J."/>
            <person name="Wibberg D."/>
            <person name="Radlinska M."/>
            <person name="Mrozek P."/>
            <person name="Szymczak M."/>
            <person name="Schluter A."/>
            <person name="Puhler A."/>
            <person name="Bartosik D."/>
        </authorList>
    </citation>
    <scope>NUCLEOTIDE SEQUENCE [LARGE SCALE GENOMIC DNA]</scope>
    <source>
        <strain evidence="6">JCM 7686</strain>
    </source>
</reference>
<dbReference type="Proteomes" id="UP000015480">
    <property type="component" value="Chromosome"/>
</dbReference>
<dbReference type="InterPro" id="IPR017871">
    <property type="entry name" value="ABC_transporter-like_CS"/>
</dbReference>
<dbReference type="InterPro" id="IPR013611">
    <property type="entry name" value="Transp-assoc_OB_typ2"/>
</dbReference>
<evidence type="ECO:0000313" key="7">
    <source>
        <dbReference type="Proteomes" id="UP000015480"/>
    </source>
</evidence>
<accession>S5XUD3</accession>
<dbReference type="PROSITE" id="PS50893">
    <property type="entry name" value="ABC_TRANSPORTER_2"/>
    <property type="match status" value="1"/>
</dbReference>
<keyword evidence="4 6" id="KW-0067">ATP-binding</keyword>
<dbReference type="AlphaFoldDB" id="S5XUD3"/>
<dbReference type="GO" id="GO:0016887">
    <property type="term" value="F:ATP hydrolysis activity"/>
    <property type="evidence" value="ECO:0007669"/>
    <property type="project" value="InterPro"/>
</dbReference>
<dbReference type="InterPro" id="IPR008995">
    <property type="entry name" value="Mo/tungstate-bd_C_term_dom"/>
</dbReference>
<dbReference type="Pfam" id="PF00005">
    <property type="entry name" value="ABC_tran"/>
    <property type="match status" value="1"/>
</dbReference>
<dbReference type="InterPro" id="IPR027417">
    <property type="entry name" value="P-loop_NTPase"/>
</dbReference>
<dbReference type="Gene3D" id="2.40.50.100">
    <property type="match status" value="1"/>
</dbReference>
<organism evidence="6 7">
    <name type="scientific">Paracoccus aminophilus JCM 7686</name>
    <dbReference type="NCBI Taxonomy" id="1367847"/>
    <lineage>
        <taxon>Bacteria</taxon>
        <taxon>Pseudomonadati</taxon>
        <taxon>Pseudomonadota</taxon>
        <taxon>Alphaproteobacteria</taxon>
        <taxon>Rhodobacterales</taxon>
        <taxon>Paracoccaceae</taxon>
        <taxon>Paracoccus</taxon>
    </lineage>
</organism>
<proteinExistence type="inferred from homology"/>
<dbReference type="Gene3D" id="3.40.50.300">
    <property type="entry name" value="P-loop containing nucleotide triphosphate hydrolases"/>
    <property type="match status" value="1"/>
</dbReference>
<dbReference type="RefSeq" id="WP_020950455.1">
    <property type="nucleotide sequence ID" value="NC_022041.1"/>
</dbReference>
<dbReference type="SMART" id="SM00382">
    <property type="entry name" value="AAA"/>
    <property type="match status" value="1"/>
</dbReference>
<keyword evidence="2" id="KW-0813">Transport</keyword>
<evidence type="ECO:0000256" key="2">
    <source>
        <dbReference type="ARBA" id="ARBA00022448"/>
    </source>
</evidence>
<comment type="similarity">
    <text evidence="1">Belongs to the ABC transporter superfamily.</text>
</comment>
<dbReference type="KEGG" id="pami:JCM7686_1716"/>
<keyword evidence="7" id="KW-1185">Reference proteome</keyword>
<evidence type="ECO:0000313" key="6">
    <source>
        <dbReference type="EMBL" id="AGT08817.1"/>
    </source>
</evidence>
<dbReference type="FunFam" id="3.40.50.300:FF:000042">
    <property type="entry name" value="Maltose/maltodextrin ABC transporter, ATP-binding protein"/>
    <property type="match status" value="1"/>
</dbReference>
<name>S5XUD3_PARAH</name>
<feature type="domain" description="ABC transporter" evidence="5">
    <location>
        <begin position="4"/>
        <end position="234"/>
    </location>
</feature>
<dbReference type="GO" id="GO:0140359">
    <property type="term" value="F:ABC-type transporter activity"/>
    <property type="evidence" value="ECO:0007669"/>
    <property type="project" value="UniProtKB-ARBA"/>
</dbReference>
<gene>
    <name evidence="6" type="ORF">JCM7686_1716</name>
</gene>
<evidence type="ECO:0000256" key="4">
    <source>
        <dbReference type="ARBA" id="ARBA00022840"/>
    </source>
</evidence>
<dbReference type="GO" id="GO:0043190">
    <property type="term" value="C:ATP-binding cassette (ABC) transporter complex"/>
    <property type="evidence" value="ECO:0007669"/>
    <property type="project" value="InterPro"/>
</dbReference>
<dbReference type="HOGENOM" id="CLU_000604_1_1_5"/>
<protein>
    <submittedName>
        <fullName evidence="6">Spermidine/putrescine transport system, ATP-binding protein</fullName>
        <ecNumber evidence="6">3.6.3.31</ecNumber>
    </submittedName>
</protein>
<dbReference type="Pfam" id="PF08402">
    <property type="entry name" value="TOBE_2"/>
    <property type="match status" value="1"/>
</dbReference>
<sequence length="347" mass="37516">MTTLTLDGINKFYGSLHILKDINLAIGQGEFISLLGPSGCGKTTTLRCIAGFEGVGSGRILFGARDMTGVMPEHRDLGMVFQSYALFPHMTVAENLSFGLEVRKIPAPERAARIAQVLEMVKLADYGKRFPRELSGGQQQRVALARALVIEPQVLLLDEPLANLDAALRDDMRFFIRDLQQRVGITTIYVTHDQSEAMVMSDRIVVMNKGVIEQCGAPREIYERPASLMVADFIGQSNTIPGRIREGRGADYLIETADGALSATGVAGLSGDVRVMIRPEHIVTAAGENTLTGRVRKSIYQGEDCLLHVVLGSGANVTTTVSSDNPLSEGDAVTLGFPARKSWVLAA</sequence>
<keyword evidence="3" id="KW-0547">Nucleotide-binding</keyword>